<feature type="domain" description="Peptidase M16 N-terminal" evidence="2">
    <location>
        <begin position="43"/>
        <end position="181"/>
    </location>
</feature>
<reference evidence="4 5" key="1">
    <citation type="submission" date="2018-04" db="EMBL/GenBank/DDBJ databases">
        <title>Pararhodobacter oceanense sp. nov., isolated from marine intertidal sediment.</title>
        <authorList>
            <person name="Wang X.-L."/>
            <person name="Du Z.-J."/>
        </authorList>
    </citation>
    <scope>NUCLEOTIDE SEQUENCE [LARGE SCALE GENOMIC DNA]</scope>
    <source>
        <strain evidence="4 5">AM505</strain>
    </source>
</reference>
<feature type="signal peptide" evidence="1">
    <location>
        <begin position="1"/>
        <end position="24"/>
    </location>
</feature>
<evidence type="ECO:0000313" key="4">
    <source>
        <dbReference type="EMBL" id="PVH27914.1"/>
    </source>
</evidence>
<dbReference type="OrthoDB" id="9811314at2"/>
<dbReference type="PANTHER" id="PTHR11851:SF224">
    <property type="entry name" value="PROCESSING PROTEASE"/>
    <property type="match status" value="1"/>
</dbReference>
<feature type="chain" id="PRO_5015439956" evidence="1">
    <location>
        <begin position="25"/>
        <end position="438"/>
    </location>
</feature>
<dbReference type="RefSeq" id="WP_116559436.1">
    <property type="nucleotide sequence ID" value="NZ_QDKM01000008.1"/>
</dbReference>
<keyword evidence="5" id="KW-1185">Reference proteome</keyword>
<keyword evidence="1" id="KW-0732">Signal</keyword>
<dbReference type="Proteomes" id="UP000245911">
    <property type="component" value="Unassembled WGS sequence"/>
</dbReference>
<dbReference type="Gene3D" id="3.30.830.10">
    <property type="entry name" value="Metalloenzyme, LuxS/M16 peptidase-like"/>
    <property type="match status" value="2"/>
</dbReference>
<proteinExistence type="predicted"/>
<dbReference type="SUPFAM" id="SSF63411">
    <property type="entry name" value="LuxS/MPP-like metallohydrolase"/>
    <property type="match status" value="2"/>
</dbReference>
<dbReference type="AlphaFoldDB" id="A0A2T8HR54"/>
<accession>A0A2T8HR54</accession>
<dbReference type="InterPro" id="IPR007863">
    <property type="entry name" value="Peptidase_M16_C"/>
</dbReference>
<evidence type="ECO:0000256" key="1">
    <source>
        <dbReference type="SAM" id="SignalP"/>
    </source>
</evidence>
<evidence type="ECO:0000313" key="5">
    <source>
        <dbReference type="Proteomes" id="UP000245911"/>
    </source>
</evidence>
<protein>
    <submittedName>
        <fullName evidence="4">Peptidase M16</fullName>
    </submittedName>
</protein>
<feature type="domain" description="Peptidase M16 C-terminal" evidence="3">
    <location>
        <begin position="192"/>
        <end position="365"/>
    </location>
</feature>
<dbReference type="InterPro" id="IPR011765">
    <property type="entry name" value="Pept_M16_N"/>
</dbReference>
<dbReference type="Pfam" id="PF00675">
    <property type="entry name" value="Peptidase_M16"/>
    <property type="match status" value="1"/>
</dbReference>
<dbReference type="InterPro" id="IPR050361">
    <property type="entry name" value="MPP/UQCRC_Complex"/>
</dbReference>
<evidence type="ECO:0000259" key="2">
    <source>
        <dbReference type="Pfam" id="PF00675"/>
    </source>
</evidence>
<evidence type="ECO:0000259" key="3">
    <source>
        <dbReference type="Pfam" id="PF05193"/>
    </source>
</evidence>
<organism evidence="4 5">
    <name type="scientific">Pararhodobacter oceanensis</name>
    <dbReference type="NCBI Taxonomy" id="2172121"/>
    <lineage>
        <taxon>Bacteria</taxon>
        <taxon>Pseudomonadati</taxon>
        <taxon>Pseudomonadota</taxon>
        <taxon>Alphaproteobacteria</taxon>
        <taxon>Rhodobacterales</taxon>
        <taxon>Paracoccaceae</taxon>
        <taxon>Pararhodobacter</taxon>
    </lineage>
</organism>
<name>A0A2T8HR54_9RHOB</name>
<dbReference type="Pfam" id="PF05193">
    <property type="entry name" value="Peptidase_M16_C"/>
    <property type="match status" value="1"/>
</dbReference>
<comment type="caution">
    <text evidence="4">The sequence shown here is derived from an EMBL/GenBank/DDBJ whole genome shotgun (WGS) entry which is preliminary data.</text>
</comment>
<dbReference type="EMBL" id="QDKM01000008">
    <property type="protein sequence ID" value="PVH27914.1"/>
    <property type="molecule type" value="Genomic_DNA"/>
</dbReference>
<sequence>MIRLIYTAALALMLTGPIATPLAAAVDITPVTSPSGHEAWLVEEHSIPFVSIEVIFTGGASIDPEGQSGAVSLMTALLNEGAGDLNAQDYAAALEALAGSVSFTAGRDSVSMSIRALSENRDQVIDLAILALTDPHFESQSLERVRGQMVASLESDARDPNTIAQHNFAALGYAGHPYARPSDGTADSVAALSLDAILHAHQTAFTSDLAYVGAAGDITAAELGAITDRILDQLPQSTATLPEYQAFDAEPGITVIDFPGPQSVIQFGHAGMHYDDDDFMAAYLINTVFGGGGFSSRLMTQLREERGLTYGIYTSLASSRFGDSYVGRFSTANASAAEAIELVRAQYEWLANGGITQEDLDRAQTYLTGAYALRFDGNASIANIMASMQFQDYPLDYVNIRNDLVRAVTLEDIQRVAARLAQPEALHFVVVGQPEGLE</sequence>
<dbReference type="InterPro" id="IPR011249">
    <property type="entry name" value="Metalloenz_LuxS/M16"/>
</dbReference>
<dbReference type="PANTHER" id="PTHR11851">
    <property type="entry name" value="METALLOPROTEASE"/>
    <property type="match status" value="1"/>
</dbReference>
<gene>
    <name evidence="4" type="ORF">DDE20_15520</name>
</gene>
<dbReference type="GO" id="GO:0046872">
    <property type="term" value="F:metal ion binding"/>
    <property type="evidence" value="ECO:0007669"/>
    <property type="project" value="InterPro"/>
</dbReference>